<dbReference type="OrthoDB" id="9806368at2"/>
<sequence length="90" mass="10108">MGRFLVDVPAEDVRKLDEIAKREGKSRAAVLREAVSNYLEASGKEGFEKYFGLWERHGSTVDGLEYERKLRGEWPGVGDLTPPKKKSKAA</sequence>
<name>A0A371BJ40_9SPHN</name>
<dbReference type="RefSeq" id="WP_115549144.1">
    <property type="nucleotide sequence ID" value="NZ_QRGP01000001.1"/>
</dbReference>
<dbReference type="InterPro" id="IPR002145">
    <property type="entry name" value="CopG"/>
</dbReference>
<evidence type="ECO:0000313" key="3">
    <source>
        <dbReference type="Proteomes" id="UP000263833"/>
    </source>
</evidence>
<protein>
    <submittedName>
        <fullName evidence="2">CopG family transcriptional regulator</fullName>
    </submittedName>
</protein>
<dbReference type="Proteomes" id="UP000263833">
    <property type="component" value="Unassembled WGS sequence"/>
</dbReference>
<dbReference type="Pfam" id="PF01402">
    <property type="entry name" value="RHH_1"/>
    <property type="match status" value="1"/>
</dbReference>
<evidence type="ECO:0000313" key="2">
    <source>
        <dbReference type="EMBL" id="RDV07600.1"/>
    </source>
</evidence>
<proteinExistence type="predicted"/>
<dbReference type="CDD" id="cd22233">
    <property type="entry name" value="RHH_CopAso-like"/>
    <property type="match status" value="1"/>
</dbReference>
<feature type="domain" description="Ribbon-helix-helix protein CopG" evidence="1">
    <location>
        <begin position="6"/>
        <end position="40"/>
    </location>
</feature>
<dbReference type="Gene3D" id="1.10.1220.10">
    <property type="entry name" value="Met repressor-like"/>
    <property type="match status" value="1"/>
</dbReference>
<reference evidence="3" key="1">
    <citation type="submission" date="2018-08" db="EMBL/GenBank/DDBJ databases">
        <authorList>
            <person name="Kim S.-J."/>
            <person name="Jung G.-Y."/>
        </authorList>
    </citation>
    <scope>NUCLEOTIDE SEQUENCE [LARGE SCALE GENOMIC DNA]</scope>
    <source>
        <strain evidence="3">GY_G</strain>
    </source>
</reference>
<keyword evidence="3" id="KW-1185">Reference proteome</keyword>
<dbReference type="GO" id="GO:0006355">
    <property type="term" value="P:regulation of DNA-templated transcription"/>
    <property type="evidence" value="ECO:0007669"/>
    <property type="project" value="InterPro"/>
</dbReference>
<dbReference type="InterPro" id="IPR010985">
    <property type="entry name" value="Ribbon_hlx_hlx"/>
</dbReference>
<dbReference type="EMBL" id="QRGP01000001">
    <property type="protein sequence ID" value="RDV07600.1"/>
    <property type="molecule type" value="Genomic_DNA"/>
</dbReference>
<evidence type="ECO:0000259" key="1">
    <source>
        <dbReference type="Pfam" id="PF01402"/>
    </source>
</evidence>
<comment type="caution">
    <text evidence="2">The sequence shown here is derived from an EMBL/GenBank/DDBJ whole genome shotgun (WGS) entry which is preliminary data.</text>
</comment>
<dbReference type="SUPFAM" id="SSF47598">
    <property type="entry name" value="Ribbon-helix-helix"/>
    <property type="match status" value="1"/>
</dbReference>
<accession>A0A371BJ40</accession>
<organism evidence="2 3">
    <name type="scientific">Sphingorhabdus pulchriflava</name>
    <dbReference type="NCBI Taxonomy" id="2292257"/>
    <lineage>
        <taxon>Bacteria</taxon>
        <taxon>Pseudomonadati</taxon>
        <taxon>Pseudomonadota</taxon>
        <taxon>Alphaproteobacteria</taxon>
        <taxon>Sphingomonadales</taxon>
        <taxon>Sphingomonadaceae</taxon>
        <taxon>Sphingorhabdus</taxon>
    </lineage>
</organism>
<gene>
    <name evidence="2" type="ORF">DXH95_09780</name>
</gene>
<dbReference type="AlphaFoldDB" id="A0A371BJ40"/>
<dbReference type="InterPro" id="IPR013321">
    <property type="entry name" value="Arc_rbn_hlx_hlx"/>
</dbReference>